<dbReference type="PROSITE" id="PS51762">
    <property type="entry name" value="GH16_2"/>
    <property type="match status" value="1"/>
</dbReference>
<dbReference type="KEGG" id="mbd:MEBOL_004737"/>
<name>A0A250IHQ4_9BACT</name>
<dbReference type="Gene3D" id="2.60.120.200">
    <property type="match status" value="1"/>
</dbReference>
<dbReference type="GO" id="GO:0004553">
    <property type="term" value="F:hydrolase activity, hydrolyzing O-glycosyl compounds"/>
    <property type="evidence" value="ECO:0007669"/>
    <property type="project" value="InterPro"/>
</dbReference>
<feature type="domain" description="GH16" evidence="3">
    <location>
        <begin position="43"/>
        <end position="307"/>
    </location>
</feature>
<dbReference type="Pfam" id="PF00722">
    <property type="entry name" value="Glyco_hydro_16"/>
    <property type="match status" value="1"/>
</dbReference>
<proteinExistence type="inferred from homology"/>
<organism evidence="4 5">
    <name type="scientific">Melittangium boletus DSM 14713</name>
    <dbReference type="NCBI Taxonomy" id="1294270"/>
    <lineage>
        <taxon>Bacteria</taxon>
        <taxon>Pseudomonadati</taxon>
        <taxon>Myxococcota</taxon>
        <taxon>Myxococcia</taxon>
        <taxon>Myxococcales</taxon>
        <taxon>Cystobacterineae</taxon>
        <taxon>Archangiaceae</taxon>
        <taxon>Melittangium</taxon>
    </lineage>
</organism>
<feature type="signal peptide" evidence="2">
    <location>
        <begin position="1"/>
        <end position="25"/>
    </location>
</feature>
<dbReference type="AlphaFoldDB" id="A0A250IHQ4"/>
<sequence length="460" mass="49977">MSRLTFSSKFLAACCLTALSGCAMDASEQDATEAAAQADAVGQVQGELDYNPGSGWSLAWSDEFEGGSLNTGNWTTLNSDHDPVTNNCNFGTGEIEYPRTQNVSVSGGKLIIKAERTAPTSVSDTKCGAHQRTLFSGRLHTKGKVEKRYGKIVASIKVPSGYGMWPAFWTLGANVQQVGWPSSGEIDILEWHSNEPTWMKSANHWYNGGQADWGTGQSGGYNLADSFHTYEVEWDAGMMVFRLDGRYAGTTFYHNETEFQQNHYLILNLAMGGNWYGFPAAGSIALTQGQPKTMEVEWVRWYQKGGGTTPPPTGTTVANASFESGLSNWTTWTPNGTAGAAISETYNGAHSGSYHLTHWSNSPFETWTYQVKTGLANGNYKVRAWVRKGGNFPIARLQGKTSGTAAPVFTTLGTYGNWTQVETPAINVTGGYLEFGFHTQATTADGANFIHMDDVEVVKI</sequence>
<protein>
    <submittedName>
        <fullName evidence="4">Glycosyl hydrolase</fullName>
    </submittedName>
</protein>
<dbReference type="CDD" id="cd08023">
    <property type="entry name" value="GH16_laminarinase_like"/>
    <property type="match status" value="1"/>
</dbReference>
<dbReference type="RefSeq" id="WP_095979624.1">
    <property type="nucleotide sequence ID" value="NZ_CP022163.1"/>
</dbReference>
<dbReference type="PROSITE" id="PS51257">
    <property type="entry name" value="PROKAR_LIPOPROTEIN"/>
    <property type="match status" value="1"/>
</dbReference>
<gene>
    <name evidence="4" type="ORF">MEBOL_004737</name>
</gene>
<dbReference type="InterPro" id="IPR050546">
    <property type="entry name" value="Glycosyl_Hydrlase_16"/>
</dbReference>
<keyword evidence="2" id="KW-0732">Signal</keyword>
<reference evidence="4 5" key="1">
    <citation type="submission" date="2017-06" db="EMBL/GenBank/DDBJ databases">
        <authorList>
            <person name="Kim H.J."/>
            <person name="Triplett B.A."/>
        </authorList>
    </citation>
    <scope>NUCLEOTIDE SEQUENCE [LARGE SCALE GENOMIC DNA]</scope>
    <source>
        <strain evidence="4 5">DSM 14713</strain>
    </source>
</reference>
<dbReference type="PANTHER" id="PTHR10963">
    <property type="entry name" value="GLYCOSYL HYDROLASE-RELATED"/>
    <property type="match status" value="1"/>
</dbReference>
<comment type="similarity">
    <text evidence="1">Belongs to the glycosyl hydrolase 16 family.</text>
</comment>
<evidence type="ECO:0000313" key="5">
    <source>
        <dbReference type="Proteomes" id="UP000217289"/>
    </source>
</evidence>
<keyword evidence="4" id="KW-0378">Hydrolase</keyword>
<dbReference type="EMBL" id="CP022163">
    <property type="protein sequence ID" value="ATB31275.1"/>
    <property type="molecule type" value="Genomic_DNA"/>
</dbReference>
<evidence type="ECO:0000259" key="3">
    <source>
        <dbReference type="PROSITE" id="PS51762"/>
    </source>
</evidence>
<evidence type="ECO:0000256" key="1">
    <source>
        <dbReference type="ARBA" id="ARBA00006865"/>
    </source>
</evidence>
<evidence type="ECO:0000256" key="2">
    <source>
        <dbReference type="SAM" id="SignalP"/>
    </source>
</evidence>
<dbReference type="PANTHER" id="PTHR10963:SF55">
    <property type="entry name" value="GLYCOSIDE HYDROLASE FAMILY 16 PROTEIN"/>
    <property type="match status" value="1"/>
</dbReference>
<dbReference type="OrthoDB" id="9809583at2"/>
<dbReference type="Proteomes" id="UP000217289">
    <property type="component" value="Chromosome"/>
</dbReference>
<dbReference type="SUPFAM" id="SSF49899">
    <property type="entry name" value="Concanavalin A-like lectins/glucanases"/>
    <property type="match status" value="1"/>
</dbReference>
<accession>A0A250IHQ4</accession>
<keyword evidence="5" id="KW-1185">Reference proteome</keyword>
<feature type="chain" id="PRO_5012445247" evidence="2">
    <location>
        <begin position="26"/>
        <end position="460"/>
    </location>
</feature>
<dbReference type="Gene3D" id="2.60.120.260">
    <property type="entry name" value="Galactose-binding domain-like"/>
    <property type="match status" value="1"/>
</dbReference>
<evidence type="ECO:0000313" key="4">
    <source>
        <dbReference type="EMBL" id="ATB31275.1"/>
    </source>
</evidence>
<dbReference type="InterPro" id="IPR000757">
    <property type="entry name" value="Beta-glucanase-like"/>
</dbReference>
<dbReference type="InterPro" id="IPR013320">
    <property type="entry name" value="ConA-like_dom_sf"/>
</dbReference>
<dbReference type="GO" id="GO:0005975">
    <property type="term" value="P:carbohydrate metabolic process"/>
    <property type="evidence" value="ECO:0007669"/>
    <property type="project" value="InterPro"/>
</dbReference>